<gene>
    <name evidence="3" type="ordered locus">Dacet_0637</name>
</gene>
<proteinExistence type="predicted"/>
<dbReference type="Pfam" id="PF13173">
    <property type="entry name" value="AAA_14"/>
    <property type="match status" value="1"/>
</dbReference>
<evidence type="ECO:0000259" key="1">
    <source>
        <dbReference type="Pfam" id="PF13173"/>
    </source>
</evidence>
<dbReference type="Pfam" id="PF13635">
    <property type="entry name" value="DUF4143"/>
    <property type="match status" value="1"/>
</dbReference>
<dbReference type="PANTHER" id="PTHR43566:SF2">
    <property type="entry name" value="DUF4143 DOMAIN-CONTAINING PROTEIN"/>
    <property type="match status" value="1"/>
</dbReference>
<sequence length="404" mass="45937">MIKRALKKDILMYIKHFPSILITGARQVGKSTLAMDLGIDNYVTFDDITTYESAKADPKSFIMSLKKPVVIDEVQKVPEIFVAIKEHIDNDRTAGTFILTGSSNLQGFKEISDSLAGRIGIIDLYPFNLAECYEKDTNLIDLLLLDKLPTEVKEIDFPKHVIKGGFPEVQTIEEQKILYLWFSSYISTYIERDARDLGDIRNLDSFMRLYKSLAFRSANLTNKADISKETGIDNKTLDNYLSLLKNTYQIGFLTPYFRNELKRLTKTPKVYLCDTGILCHLLRITETEQLMNSEYKGMLYESFVYSELLKANTYAKNKVEISFYRTSDGKEIDFILDNGSSLSAIEIKSAKTVTMSDFKHIKYFAESAKGLLKTGYVMYNGNKVLSFGEHAGTKLYAVPIYLGT</sequence>
<dbReference type="InterPro" id="IPR027417">
    <property type="entry name" value="P-loop_NTPase"/>
</dbReference>
<dbReference type="PaxDb" id="522772-Dacet_0637"/>
<dbReference type="PANTHER" id="PTHR43566">
    <property type="entry name" value="CONSERVED PROTEIN"/>
    <property type="match status" value="1"/>
</dbReference>
<dbReference type="HOGENOM" id="CLU_041527_3_0_0"/>
<dbReference type="SUPFAM" id="SSF52540">
    <property type="entry name" value="P-loop containing nucleoside triphosphate hydrolases"/>
    <property type="match status" value="1"/>
</dbReference>
<reference evidence="3 4" key="1">
    <citation type="journal article" date="2010" name="Stand. Genomic Sci.">
        <title>Complete genome sequence of Denitrovibrio acetiphilus type strain (N2460).</title>
        <authorList>
            <person name="Kiss H."/>
            <person name="Lang E."/>
            <person name="Lapidus A."/>
            <person name="Copeland A."/>
            <person name="Nolan M."/>
            <person name="Glavina Del Rio T."/>
            <person name="Chen F."/>
            <person name="Lucas S."/>
            <person name="Tice H."/>
            <person name="Cheng J.F."/>
            <person name="Han C."/>
            <person name="Goodwin L."/>
            <person name="Pitluck S."/>
            <person name="Liolios K."/>
            <person name="Pati A."/>
            <person name="Ivanova N."/>
            <person name="Mavromatis K."/>
            <person name="Chen A."/>
            <person name="Palaniappan K."/>
            <person name="Land M."/>
            <person name="Hauser L."/>
            <person name="Chang Y.J."/>
            <person name="Jeffries C.D."/>
            <person name="Detter J.C."/>
            <person name="Brettin T."/>
            <person name="Spring S."/>
            <person name="Rohde M."/>
            <person name="Goker M."/>
            <person name="Woyke T."/>
            <person name="Bristow J."/>
            <person name="Eisen J.A."/>
            <person name="Markowitz V."/>
            <person name="Hugenholtz P."/>
            <person name="Kyrpides N.C."/>
            <person name="Klenk H.P."/>
        </authorList>
    </citation>
    <scope>NUCLEOTIDE SEQUENCE [LARGE SCALE GENOMIC DNA]</scope>
    <source>
        <strain evidence="4">DSM 12809 / NBRC 114555 / N2460</strain>
    </source>
</reference>
<feature type="domain" description="AAA" evidence="1">
    <location>
        <begin position="18"/>
        <end position="132"/>
    </location>
</feature>
<dbReference type="EMBL" id="CP001968">
    <property type="protein sequence ID" value="ADD67426.1"/>
    <property type="molecule type" value="Genomic_DNA"/>
</dbReference>
<evidence type="ECO:0000313" key="3">
    <source>
        <dbReference type="EMBL" id="ADD67426.1"/>
    </source>
</evidence>
<dbReference type="OrthoDB" id="9801684at2"/>
<dbReference type="InterPro" id="IPR041682">
    <property type="entry name" value="AAA_14"/>
</dbReference>
<organism evidence="3 4">
    <name type="scientific">Denitrovibrio acetiphilus (strain DSM 12809 / NBRC 114555 / N2460)</name>
    <dbReference type="NCBI Taxonomy" id="522772"/>
    <lineage>
        <taxon>Bacteria</taxon>
        <taxon>Pseudomonadati</taxon>
        <taxon>Deferribacterota</taxon>
        <taxon>Deferribacteres</taxon>
        <taxon>Deferribacterales</taxon>
        <taxon>Geovibrionaceae</taxon>
        <taxon>Denitrovibrio</taxon>
    </lineage>
</organism>
<accession>D4H4N2</accession>
<dbReference type="Proteomes" id="UP000002012">
    <property type="component" value="Chromosome"/>
</dbReference>
<dbReference type="InterPro" id="IPR025420">
    <property type="entry name" value="DUF4143"/>
</dbReference>
<dbReference type="RefSeq" id="WP_013009970.1">
    <property type="nucleotide sequence ID" value="NC_013943.1"/>
</dbReference>
<dbReference type="KEGG" id="dap:Dacet_0637"/>
<name>D4H4N2_DENA2</name>
<evidence type="ECO:0000259" key="2">
    <source>
        <dbReference type="Pfam" id="PF13635"/>
    </source>
</evidence>
<evidence type="ECO:0000313" key="4">
    <source>
        <dbReference type="Proteomes" id="UP000002012"/>
    </source>
</evidence>
<protein>
    <submittedName>
        <fullName evidence="3">ATPase</fullName>
    </submittedName>
</protein>
<keyword evidence="4" id="KW-1185">Reference proteome</keyword>
<dbReference type="AlphaFoldDB" id="D4H4N2"/>
<dbReference type="STRING" id="522772.Dacet_0637"/>
<dbReference type="eggNOG" id="COG1373">
    <property type="taxonomic scope" value="Bacteria"/>
</dbReference>
<dbReference type="InParanoid" id="D4H4N2"/>
<feature type="domain" description="DUF4143" evidence="2">
    <location>
        <begin position="191"/>
        <end position="349"/>
    </location>
</feature>